<dbReference type="Proteomes" id="UP000287394">
    <property type="component" value="Chromosome"/>
</dbReference>
<dbReference type="RefSeq" id="WP_165863965.1">
    <property type="nucleotide sequence ID" value="NZ_AP025739.1"/>
</dbReference>
<dbReference type="Pfam" id="PF01261">
    <property type="entry name" value="AP_endonuc_2"/>
    <property type="match status" value="1"/>
</dbReference>
<accession>A0A402CR68</accession>
<organism evidence="1 2">
    <name type="scientific">Capsulimonas corticalis</name>
    <dbReference type="NCBI Taxonomy" id="2219043"/>
    <lineage>
        <taxon>Bacteria</taxon>
        <taxon>Bacillati</taxon>
        <taxon>Armatimonadota</taxon>
        <taxon>Armatimonadia</taxon>
        <taxon>Capsulimonadales</taxon>
        <taxon>Capsulimonadaceae</taxon>
        <taxon>Capsulimonas</taxon>
    </lineage>
</organism>
<name>A0A402CR68_9BACT</name>
<keyword evidence="2" id="KW-1185">Reference proteome</keyword>
<dbReference type="InterPro" id="IPR036237">
    <property type="entry name" value="Xyl_isomerase-like_sf"/>
</dbReference>
<dbReference type="EMBL" id="AP025739">
    <property type="protein sequence ID" value="BDI34509.1"/>
    <property type="molecule type" value="Genomic_DNA"/>
</dbReference>
<sequence>MSTPLSIQLYTLREEAKKDFFGVLEMLAETGYKGVEFAGLHDKTATEVAAKLADLGLKTSSSHVGFPTSENIHELADTEKTLGNSLLISGFGPDDFKDSEALTQTIDRFQTAVALVKAEGLKFGIHNHWWEFTTIDGRLAYETLLEAVPDLFGELDVYWVAVGGLNVADLIARNAARLPLLHIKDGPGVQGQAHVAVGSGTLDFAPIVAAADPNVLEWLVVELDECDTDMTEAVKQSYKFLTESGLASGNK</sequence>
<keyword evidence="1" id="KW-0413">Isomerase</keyword>
<dbReference type="PANTHER" id="PTHR12110:SF41">
    <property type="entry name" value="INOSOSE DEHYDRATASE"/>
    <property type="match status" value="1"/>
</dbReference>
<dbReference type="AlphaFoldDB" id="A0A402CR68"/>
<evidence type="ECO:0000313" key="2">
    <source>
        <dbReference type="Proteomes" id="UP000287394"/>
    </source>
</evidence>
<dbReference type="GO" id="GO:0016853">
    <property type="term" value="F:isomerase activity"/>
    <property type="evidence" value="ECO:0007669"/>
    <property type="project" value="UniProtKB-KW"/>
</dbReference>
<evidence type="ECO:0000313" key="1">
    <source>
        <dbReference type="EMBL" id="BDI34509.1"/>
    </source>
</evidence>
<reference evidence="1 2" key="1">
    <citation type="journal article" date="2019" name="Int. J. Syst. Evol. Microbiol.">
        <title>Capsulimonas corticalis gen. nov., sp. nov., an aerobic capsulated bacterium, of a novel bacterial order, Capsulimonadales ord. nov., of the class Armatimonadia of the phylum Armatimonadetes.</title>
        <authorList>
            <person name="Li J."/>
            <person name="Kudo C."/>
            <person name="Tonouchi A."/>
        </authorList>
    </citation>
    <scope>NUCLEOTIDE SEQUENCE [LARGE SCALE GENOMIC DNA]</scope>
    <source>
        <strain evidence="1 2">AX-7</strain>
    </source>
</reference>
<dbReference type="SUPFAM" id="SSF51658">
    <property type="entry name" value="Xylose isomerase-like"/>
    <property type="match status" value="1"/>
</dbReference>
<dbReference type="InterPro" id="IPR050312">
    <property type="entry name" value="IolE/XylAMocC-like"/>
</dbReference>
<protein>
    <submittedName>
        <fullName evidence="1">Sugar phosphate isomerase</fullName>
    </submittedName>
</protein>
<dbReference type="PANTHER" id="PTHR12110">
    <property type="entry name" value="HYDROXYPYRUVATE ISOMERASE"/>
    <property type="match status" value="1"/>
</dbReference>
<gene>
    <name evidence="1" type="ORF">CCAX7_65600</name>
</gene>
<dbReference type="InterPro" id="IPR013022">
    <property type="entry name" value="Xyl_isomerase-like_TIM-brl"/>
</dbReference>
<proteinExistence type="predicted"/>
<dbReference type="Gene3D" id="3.20.20.150">
    <property type="entry name" value="Divalent-metal-dependent TIM barrel enzymes"/>
    <property type="match status" value="1"/>
</dbReference>
<dbReference type="KEGG" id="ccot:CCAX7_65600"/>